<evidence type="ECO:0000313" key="2">
    <source>
        <dbReference type="Proteomes" id="UP001497535"/>
    </source>
</evidence>
<organism evidence="1 2">
    <name type="scientific">Meloidogyne enterolobii</name>
    <name type="common">Root-knot nematode worm</name>
    <name type="synonym">Meloidogyne mayaguensis</name>
    <dbReference type="NCBI Taxonomy" id="390850"/>
    <lineage>
        <taxon>Eukaryota</taxon>
        <taxon>Metazoa</taxon>
        <taxon>Ecdysozoa</taxon>
        <taxon>Nematoda</taxon>
        <taxon>Chromadorea</taxon>
        <taxon>Rhabditida</taxon>
        <taxon>Tylenchina</taxon>
        <taxon>Tylenchomorpha</taxon>
        <taxon>Tylenchoidea</taxon>
        <taxon>Meloidogynidae</taxon>
        <taxon>Meloidogyninae</taxon>
        <taxon>Meloidogyne</taxon>
    </lineage>
</organism>
<dbReference type="EMBL" id="CAVMJV010000011">
    <property type="protein sequence ID" value="CAK5044179.1"/>
    <property type="molecule type" value="Genomic_DNA"/>
</dbReference>
<gene>
    <name evidence="1" type="ORF">MENTE1834_LOCUS11367</name>
</gene>
<comment type="caution">
    <text evidence="1">The sequence shown here is derived from an EMBL/GenBank/DDBJ whole genome shotgun (WGS) entry which is preliminary data.</text>
</comment>
<name>A0ACB0YF60_MELEN</name>
<evidence type="ECO:0000313" key="1">
    <source>
        <dbReference type="EMBL" id="CAK5044179.1"/>
    </source>
</evidence>
<protein>
    <submittedName>
        <fullName evidence="1">Uncharacterized protein</fullName>
    </submittedName>
</protein>
<sequence length="58" mass="6615">MKYLLIILAFLMIFVVTVNSITCDQFNCYSTCRARCNGNYYCAKYQYACLKNGCCNSG</sequence>
<proteinExistence type="predicted"/>
<reference evidence="1" key="1">
    <citation type="submission" date="2023-11" db="EMBL/GenBank/DDBJ databases">
        <authorList>
            <person name="Poullet M."/>
        </authorList>
    </citation>
    <scope>NUCLEOTIDE SEQUENCE</scope>
    <source>
        <strain evidence="1">E1834</strain>
    </source>
</reference>
<dbReference type="Proteomes" id="UP001497535">
    <property type="component" value="Unassembled WGS sequence"/>
</dbReference>
<accession>A0ACB0YF60</accession>
<keyword evidence="2" id="KW-1185">Reference proteome</keyword>